<dbReference type="GO" id="GO:0006281">
    <property type="term" value="P:DNA repair"/>
    <property type="evidence" value="ECO:0007669"/>
    <property type="project" value="UniProtKB-KW"/>
</dbReference>
<feature type="compositionally biased region" description="Polar residues" evidence="8">
    <location>
        <begin position="450"/>
        <end position="463"/>
    </location>
</feature>
<evidence type="ECO:0000256" key="3">
    <source>
        <dbReference type="ARBA" id="ARBA00022763"/>
    </source>
</evidence>
<keyword evidence="5" id="KW-0234">DNA repair</keyword>
<dbReference type="Proteomes" id="UP000297595">
    <property type="component" value="Unassembled WGS sequence"/>
</dbReference>
<dbReference type="EMBL" id="SOZJ01000001">
    <property type="protein sequence ID" value="TGJ74667.1"/>
    <property type="molecule type" value="Genomic_DNA"/>
</dbReference>
<keyword evidence="9" id="KW-0255">Endonuclease</keyword>
<feature type="region of interest" description="Disordered" evidence="8">
    <location>
        <begin position="450"/>
        <end position="528"/>
    </location>
</feature>
<evidence type="ECO:0000256" key="2">
    <source>
        <dbReference type="ARBA" id="ARBA00006661"/>
    </source>
</evidence>
<name>A0A7C8PJI9_ORBOL</name>
<keyword evidence="9" id="KW-0540">Nuclease</keyword>
<feature type="compositionally biased region" description="Polar residues" evidence="8">
    <location>
        <begin position="59"/>
        <end position="69"/>
    </location>
</feature>
<dbReference type="AlphaFoldDB" id="A0A7C8PJI9"/>
<comment type="similarity">
    <text evidence="2">Belongs to the SLX4 family.</text>
</comment>
<feature type="region of interest" description="Disordered" evidence="8">
    <location>
        <begin position="31"/>
        <end position="74"/>
    </location>
</feature>
<keyword evidence="3" id="KW-0227">DNA damage</keyword>
<comment type="caution">
    <text evidence="9">The sequence shown here is derived from an EMBL/GenBank/DDBJ whole genome shotgun (WGS) entry which is preliminary data.</text>
</comment>
<feature type="compositionally biased region" description="Polar residues" evidence="8">
    <location>
        <begin position="517"/>
        <end position="528"/>
    </location>
</feature>
<evidence type="ECO:0000256" key="6">
    <source>
        <dbReference type="ARBA" id="ARBA00023242"/>
    </source>
</evidence>
<reference evidence="9 10" key="1">
    <citation type="submission" date="2019-03" db="EMBL/GenBank/DDBJ databases">
        <title>Nematode-trapping fungi genome.</title>
        <authorList>
            <person name="Vidal-Diez De Ulzurrun G."/>
        </authorList>
    </citation>
    <scope>NUCLEOTIDE SEQUENCE [LARGE SCALE GENOMIC DNA]</scope>
    <source>
        <strain evidence="9 10">TWF154</strain>
    </source>
</reference>
<dbReference type="GO" id="GO:0006310">
    <property type="term" value="P:DNA recombination"/>
    <property type="evidence" value="ECO:0007669"/>
    <property type="project" value="UniProtKB-KW"/>
</dbReference>
<feature type="region of interest" description="Disordered" evidence="8">
    <location>
        <begin position="103"/>
        <end position="124"/>
    </location>
</feature>
<protein>
    <recommendedName>
        <fullName evidence="7">Structure-specific endonuclease subunit SLX4</fullName>
    </recommendedName>
</protein>
<feature type="compositionally biased region" description="Polar residues" evidence="8">
    <location>
        <begin position="494"/>
        <end position="505"/>
    </location>
</feature>
<dbReference type="GO" id="GO:0006260">
    <property type="term" value="P:DNA replication"/>
    <property type="evidence" value="ECO:0007669"/>
    <property type="project" value="InterPro"/>
</dbReference>
<evidence type="ECO:0000256" key="7">
    <source>
        <dbReference type="ARBA" id="ARBA00029496"/>
    </source>
</evidence>
<keyword evidence="9" id="KW-0378">Hydrolase</keyword>
<accession>A0A7C8PJI9</accession>
<feature type="compositionally biased region" description="Basic and acidic residues" evidence="8">
    <location>
        <begin position="465"/>
        <end position="476"/>
    </location>
</feature>
<sequence length="740" mass="80858">MATATTTLPITPSRASRFTSVKDMLLLTDDLEASLSPPKSINPPSTKLKRPNKSAILSRKSTNSPSLLSKNGKIFGRATKPSSVSNISKPKTIDSFDVFAIPSSQPEEGEEETKEELLETPPKGTKDLYIPAKRLWTPVKENARPEIIDLCTPDDVAKTTATGSFVSLLRSYKHQDVPKINGLHNSTSCDEPLRKGRCIGLVNIPGNRKDSLTPLAEEQQNEELVSKVTAKAASTSKKPKAKKGAKTITGLAVAPYLPADVESTVPQTLPEAPVAEPAEEQKPKKPRKKRETSTTKTPKPKKVSKKSEVQPPLLSPKSVQKQMDTQSFIFGTSSQLLRTDPPEGGWALETAGQKLNTIQTYAKIHAKARWDLDNFSDAGKEVVEKPVVQSECAVDTSGWGISDLDITKMKRKSGMGIWSVGSRGLSGELHSVEVMDLVDEDDLDDILSQRVSSQQPKAASSTVPKDPKPQIKEAVKENTAPLIPKHLPAVHWTQFPTPDSTNPGPESSKPKSKNTDETTNPAGLSNRPNFEGFTMVQLQIQIKQYGYKPVKSRKTMIDILNKCWDSAEIMIANPPSPVVIKPKTVAKGKGKKKAAAGEEAEIVPKKRGRKPKATAEPEDEMEAPKPKRRKSSTVAPTKKLDTSTVFKHIAAAIKQQPTSPDLRNPSWWQRILMNETIVLEEFSEWLLDSGLQAAGVDGSIWVDCGVCDSSTDADSTEKKEEVVKLWCEARSVSFVERGGK</sequence>
<evidence type="ECO:0000256" key="1">
    <source>
        <dbReference type="ARBA" id="ARBA00004123"/>
    </source>
</evidence>
<dbReference type="GO" id="GO:0033557">
    <property type="term" value="C:Slx1-Slx4 complex"/>
    <property type="evidence" value="ECO:0007669"/>
    <property type="project" value="InterPro"/>
</dbReference>
<evidence type="ECO:0000313" key="9">
    <source>
        <dbReference type="EMBL" id="TGJ74667.1"/>
    </source>
</evidence>
<evidence type="ECO:0000256" key="5">
    <source>
        <dbReference type="ARBA" id="ARBA00023204"/>
    </source>
</evidence>
<evidence type="ECO:0000256" key="4">
    <source>
        <dbReference type="ARBA" id="ARBA00023172"/>
    </source>
</evidence>
<comment type="subcellular location">
    <subcellularLocation>
        <location evidence="1">Nucleus</location>
    </subcellularLocation>
</comment>
<feature type="compositionally biased region" description="Basic residues" evidence="8">
    <location>
        <begin position="584"/>
        <end position="594"/>
    </location>
</feature>
<evidence type="ECO:0000313" key="10">
    <source>
        <dbReference type="Proteomes" id="UP000297595"/>
    </source>
</evidence>
<dbReference type="GO" id="GO:0004519">
    <property type="term" value="F:endonuclease activity"/>
    <property type="evidence" value="ECO:0007669"/>
    <property type="project" value="UniProtKB-KW"/>
</dbReference>
<feature type="region of interest" description="Disordered" evidence="8">
    <location>
        <begin position="270"/>
        <end position="322"/>
    </location>
</feature>
<proteinExistence type="inferred from homology"/>
<feature type="region of interest" description="Disordered" evidence="8">
    <location>
        <begin position="582"/>
        <end position="636"/>
    </location>
</feature>
<dbReference type="InterPro" id="IPR018574">
    <property type="entry name" value="Structure-sp_endonuc_su_Slx4"/>
</dbReference>
<keyword evidence="4" id="KW-0233">DNA recombination</keyword>
<dbReference type="Pfam" id="PF09494">
    <property type="entry name" value="Slx4"/>
    <property type="match status" value="1"/>
</dbReference>
<keyword evidence="6" id="KW-0539">Nucleus</keyword>
<organism evidence="9 10">
    <name type="scientific">Orbilia oligospora</name>
    <name type="common">Nematode-trapping fungus</name>
    <name type="synonym">Arthrobotrys oligospora</name>
    <dbReference type="NCBI Taxonomy" id="2813651"/>
    <lineage>
        <taxon>Eukaryota</taxon>
        <taxon>Fungi</taxon>
        <taxon>Dikarya</taxon>
        <taxon>Ascomycota</taxon>
        <taxon>Pezizomycotina</taxon>
        <taxon>Orbiliomycetes</taxon>
        <taxon>Orbiliales</taxon>
        <taxon>Orbiliaceae</taxon>
        <taxon>Orbilia</taxon>
    </lineage>
</organism>
<gene>
    <name evidence="9" type="primary">SLX4</name>
    <name evidence="9" type="ORF">EYR41_001641</name>
</gene>
<evidence type="ECO:0000256" key="8">
    <source>
        <dbReference type="SAM" id="MobiDB-lite"/>
    </source>
</evidence>